<dbReference type="OMA" id="GENCIMI"/>
<keyword evidence="7" id="KW-0862">Zinc</keyword>
<keyword evidence="3" id="KW-0031">Aminopeptidase</keyword>
<keyword evidence="4" id="KW-0645">Protease</keyword>
<accession>A0A8S1PU62</accession>
<dbReference type="InterPro" id="IPR014782">
    <property type="entry name" value="Peptidase_M1_dom"/>
</dbReference>
<dbReference type="Pfam" id="PF01433">
    <property type="entry name" value="Peptidase_M1"/>
    <property type="match status" value="1"/>
</dbReference>
<dbReference type="GO" id="GO:0070006">
    <property type="term" value="F:metalloaminopeptidase activity"/>
    <property type="evidence" value="ECO:0007669"/>
    <property type="project" value="TreeGrafter"/>
</dbReference>
<evidence type="ECO:0000256" key="7">
    <source>
        <dbReference type="ARBA" id="ARBA00022833"/>
    </source>
</evidence>
<comment type="similarity">
    <text evidence="2">Belongs to the peptidase M1 family.</text>
</comment>
<evidence type="ECO:0000256" key="5">
    <source>
        <dbReference type="ARBA" id="ARBA00022723"/>
    </source>
</evidence>
<evidence type="ECO:0000256" key="6">
    <source>
        <dbReference type="ARBA" id="ARBA00022801"/>
    </source>
</evidence>
<dbReference type="GO" id="GO:0005615">
    <property type="term" value="C:extracellular space"/>
    <property type="evidence" value="ECO:0007669"/>
    <property type="project" value="TreeGrafter"/>
</dbReference>
<evidence type="ECO:0000313" key="12">
    <source>
        <dbReference type="Proteomes" id="UP000688137"/>
    </source>
</evidence>
<dbReference type="FunFam" id="1.10.390.10:FF:000006">
    <property type="entry name" value="Puromycin-sensitive aminopeptidase"/>
    <property type="match status" value="1"/>
</dbReference>
<dbReference type="GO" id="GO:0005737">
    <property type="term" value="C:cytoplasm"/>
    <property type="evidence" value="ECO:0007669"/>
    <property type="project" value="TreeGrafter"/>
</dbReference>
<keyword evidence="12" id="KW-1185">Reference proteome</keyword>
<evidence type="ECO:0000313" key="11">
    <source>
        <dbReference type="EMBL" id="CAD8106890.1"/>
    </source>
</evidence>
<proteinExistence type="inferred from homology"/>
<gene>
    <name evidence="11" type="ORF">PPRIM_AZ9-3.1.T1320041</name>
</gene>
<protein>
    <recommendedName>
        <fullName evidence="13">Aminopeptidase</fullName>
    </recommendedName>
</protein>
<dbReference type="GO" id="GO:0008270">
    <property type="term" value="F:zinc ion binding"/>
    <property type="evidence" value="ECO:0007669"/>
    <property type="project" value="InterPro"/>
</dbReference>
<sequence>MLQEQNGIRNDEKQIKYALLSKDQAEQRSMDIENCQYTLDLVVENDIIMGMILINFTCYNDHIKLDFCGQQIQSVKVNNNEWSLDEIVKNWKKHQLSINTIKGENCIMIAFSIQFSESEFGLIKYTQNQSTYIISLFCPNYCHSCFPCFDQPDIKAKIKLQLICPKEWLAISNMNPNLIEQCSETQNQWNFATTPKISLYLFSLNMGQWKKITKVLNQGIQMNLYTEQDKYITCLNSSILIQKCMEEGFNYYQSLFNIPFPFEKYDLIFCTFYFSGMEHPGAVLISRNMIQNRFDSNQLTKLFLLLLHELSHMWFGNLVTMKWWNDLWLNEAFAVYISYEALASVQQQESLKGYKFNDTKIHYLLYKQNGVNLDINSHSHPIEMKIEDANQGLQAFDSITYNKGSAVLSALVKLIGFNEFIEIVKQYLDKFKWRNATTNDLFDLIQQYSKVVDIDRWRREFIQQNGINVIEIITQDQQSILKQSSISGNAIRQHYMNILLIKENNQMEQKQIMMTKECHYLCESKDYSAAILNYTDDAYCISTMDDKSLSFILSNFIELKLSNQIRVLILNNIFQMTYILGTFKVKYFLEFVLQSMNQDIDAEVLNFMIEKVEILFMNLNVEQQLKFGPIIFDKLYLLISLNIELKEIIHNQIGNFAFNQEHIHQIYEILTLHQKSNRSLMLLGRFLDCLFYKKHLLNQDHLQSYELFWSTLKSYNPNFVIRQNAAAFTLEEIQQYFNSLLQNTAEYNQMENMFKGINNPYSLIYDQYLEIYYSNIKNLCACLDQHKILIVLNEGFPRQGDFNIQLQILNELKQEFPNLNFTLNKLKQRSIQRQKIQQSFD</sequence>
<dbReference type="PANTHER" id="PTHR11533:SF299">
    <property type="entry name" value="AMINOPEPTIDASE"/>
    <property type="match status" value="1"/>
</dbReference>
<dbReference type="EMBL" id="CAJJDM010000135">
    <property type="protein sequence ID" value="CAD8106890.1"/>
    <property type="molecule type" value="Genomic_DNA"/>
</dbReference>
<dbReference type="PANTHER" id="PTHR11533">
    <property type="entry name" value="PROTEASE M1 ZINC METALLOPROTEASE"/>
    <property type="match status" value="1"/>
</dbReference>
<dbReference type="Pfam" id="PF17900">
    <property type="entry name" value="Peptidase_M1_N"/>
    <property type="match status" value="1"/>
</dbReference>
<feature type="domain" description="Aminopeptidase N-like N-terminal" evidence="10">
    <location>
        <begin position="37"/>
        <end position="201"/>
    </location>
</feature>
<reference evidence="11" key="1">
    <citation type="submission" date="2021-01" db="EMBL/GenBank/DDBJ databases">
        <authorList>
            <consortium name="Genoscope - CEA"/>
            <person name="William W."/>
        </authorList>
    </citation>
    <scope>NUCLEOTIDE SEQUENCE</scope>
</reference>
<evidence type="ECO:0000259" key="10">
    <source>
        <dbReference type="Pfam" id="PF17900"/>
    </source>
</evidence>
<evidence type="ECO:0000256" key="4">
    <source>
        <dbReference type="ARBA" id="ARBA00022670"/>
    </source>
</evidence>
<evidence type="ECO:0000256" key="1">
    <source>
        <dbReference type="ARBA" id="ARBA00001947"/>
    </source>
</evidence>
<keyword evidence="6" id="KW-0378">Hydrolase</keyword>
<dbReference type="Proteomes" id="UP000688137">
    <property type="component" value="Unassembled WGS sequence"/>
</dbReference>
<evidence type="ECO:0000256" key="3">
    <source>
        <dbReference type="ARBA" id="ARBA00022438"/>
    </source>
</evidence>
<dbReference type="GO" id="GO:0006508">
    <property type="term" value="P:proteolysis"/>
    <property type="evidence" value="ECO:0007669"/>
    <property type="project" value="UniProtKB-KW"/>
</dbReference>
<keyword evidence="8" id="KW-0482">Metalloprotease</keyword>
<dbReference type="GO" id="GO:0042277">
    <property type="term" value="F:peptide binding"/>
    <property type="evidence" value="ECO:0007669"/>
    <property type="project" value="TreeGrafter"/>
</dbReference>
<dbReference type="AlphaFoldDB" id="A0A8S1PU62"/>
<name>A0A8S1PU62_PARPR</name>
<dbReference type="GO" id="GO:0016020">
    <property type="term" value="C:membrane"/>
    <property type="evidence" value="ECO:0007669"/>
    <property type="project" value="TreeGrafter"/>
</dbReference>
<organism evidence="11 12">
    <name type="scientific">Paramecium primaurelia</name>
    <dbReference type="NCBI Taxonomy" id="5886"/>
    <lineage>
        <taxon>Eukaryota</taxon>
        <taxon>Sar</taxon>
        <taxon>Alveolata</taxon>
        <taxon>Ciliophora</taxon>
        <taxon>Intramacronucleata</taxon>
        <taxon>Oligohymenophorea</taxon>
        <taxon>Peniculida</taxon>
        <taxon>Parameciidae</taxon>
        <taxon>Paramecium</taxon>
    </lineage>
</organism>
<evidence type="ECO:0000256" key="8">
    <source>
        <dbReference type="ARBA" id="ARBA00023049"/>
    </source>
</evidence>
<evidence type="ECO:0000259" key="9">
    <source>
        <dbReference type="Pfam" id="PF01433"/>
    </source>
</evidence>
<dbReference type="InterPro" id="IPR045357">
    <property type="entry name" value="Aminopeptidase_N-like_N"/>
</dbReference>
<evidence type="ECO:0000256" key="2">
    <source>
        <dbReference type="ARBA" id="ARBA00010136"/>
    </source>
</evidence>
<dbReference type="InterPro" id="IPR050344">
    <property type="entry name" value="Peptidase_M1_aminopeptidases"/>
</dbReference>
<comment type="cofactor">
    <cofactor evidence="1">
        <name>Zn(2+)</name>
        <dbReference type="ChEBI" id="CHEBI:29105"/>
    </cofactor>
</comment>
<feature type="domain" description="Peptidase M1 membrane alanine aminopeptidase" evidence="9">
    <location>
        <begin position="247"/>
        <end position="454"/>
    </location>
</feature>
<evidence type="ECO:0008006" key="13">
    <source>
        <dbReference type="Google" id="ProtNLM"/>
    </source>
</evidence>
<keyword evidence="5" id="KW-0479">Metal-binding</keyword>
<dbReference type="GO" id="GO:0043171">
    <property type="term" value="P:peptide catabolic process"/>
    <property type="evidence" value="ECO:0007669"/>
    <property type="project" value="TreeGrafter"/>
</dbReference>
<comment type="caution">
    <text evidence="11">The sequence shown here is derived from an EMBL/GenBank/DDBJ whole genome shotgun (WGS) entry which is preliminary data.</text>
</comment>